<name>A0ABN7V4U9_GIGMA</name>
<evidence type="ECO:0000256" key="1">
    <source>
        <dbReference type="SAM" id="MobiDB-lite"/>
    </source>
</evidence>
<evidence type="ECO:0000313" key="3">
    <source>
        <dbReference type="Proteomes" id="UP000789901"/>
    </source>
</evidence>
<comment type="caution">
    <text evidence="2">The sequence shown here is derived from an EMBL/GenBank/DDBJ whole genome shotgun (WGS) entry which is preliminary data.</text>
</comment>
<feature type="region of interest" description="Disordered" evidence="1">
    <location>
        <begin position="30"/>
        <end position="98"/>
    </location>
</feature>
<feature type="compositionally biased region" description="Basic and acidic residues" evidence="1">
    <location>
        <begin position="33"/>
        <end position="45"/>
    </location>
</feature>
<proteinExistence type="predicted"/>
<protein>
    <submittedName>
        <fullName evidence="2">15596_t:CDS:1</fullName>
    </submittedName>
</protein>
<dbReference type="Proteomes" id="UP000789901">
    <property type="component" value="Unassembled WGS sequence"/>
</dbReference>
<dbReference type="EMBL" id="CAJVQB010009540">
    <property type="protein sequence ID" value="CAG8731155.1"/>
    <property type="molecule type" value="Genomic_DNA"/>
</dbReference>
<feature type="compositionally biased region" description="Basic and acidic residues" evidence="1">
    <location>
        <begin position="80"/>
        <end position="98"/>
    </location>
</feature>
<organism evidence="2 3">
    <name type="scientific">Gigaspora margarita</name>
    <dbReference type="NCBI Taxonomy" id="4874"/>
    <lineage>
        <taxon>Eukaryota</taxon>
        <taxon>Fungi</taxon>
        <taxon>Fungi incertae sedis</taxon>
        <taxon>Mucoromycota</taxon>
        <taxon>Glomeromycotina</taxon>
        <taxon>Glomeromycetes</taxon>
        <taxon>Diversisporales</taxon>
        <taxon>Gigasporaceae</taxon>
        <taxon>Gigaspora</taxon>
    </lineage>
</organism>
<gene>
    <name evidence="2" type="ORF">GMARGA_LOCUS14408</name>
</gene>
<keyword evidence="3" id="KW-1185">Reference proteome</keyword>
<sequence length="98" mass="11285">MSEELAQEDDYDLDNISHALESLGYEQMKYRNSTRDHSENERLRGDGTAIFDIGDEHDGEWDDDDESSSRRGSSGNYEAPSRREEESTHVEQEISKIN</sequence>
<evidence type="ECO:0000313" key="2">
    <source>
        <dbReference type="EMBL" id="CAG8731155.1"/>
    </source>
</evidence>
<reference evidence="2 3" key="1">
    <citation type="submission" date="2021-06" db="EMBL/GenBank/DDBJ databases">
        <authorList>
            <person name="Kallberg Y."/>
            <person name="Tangrot J."/>
            <person name="Rosling A."/>
        </authorList>
    </citation>
    <scope>NUCLEOTIDE SEQUENCE [LARGE SCALE GENOMIC DNA]</scope>
    <source>
        <strain evidence="2 3">120-4 pot B 10/14</strain>
    </source>
</reference>
<feature type="compositionally biased region" description="Acidic residues" evidence="1">
    <location>
        <begin position="53"/>
        <end position="66"/>
    </location>
</feature>
<accession>A0ABN7V4U9</accession>